<dbReference type="Gene3D" id="2.100.10.30">
    <property type="entry name" value="Jacalin-like lectin domain"/>
    <property type="match status" value="1"/>
</dbReference>
<evidence type="ECO:0008006" key="2">
    <source>
        <dbReference type="Google" id="ProtNLM"/>
    </source>
</evidence>
<evidence type="ECO:0000313" key="1">
    <source>
        <dbReference type="EMBL" id="VFU24286.1"/>
    </source>
</evidence>
<name>A0A6N2KDX6_SALVM</name>
<protein>
    <recommendedName>
        <fullName evidence="2">Jacalin-type lectin domain-containing protein</fullName>
    </recommendedName>
</protein>
<accession>A0A6N2KDX6</accession>
<dbReference type="AlphaFoldDB" id="A0A6N2KDX6"/>
<dbReference type="InterPro" id="IPR036404">
    <property type="entry name" value="Jacalin-like_lectin_dom_sf"/>
</dbReference>
<reference evidence="1" key="1">
    <citation type="submission" date="2019-03" db="EMBL/GenBank/DDBJ databases">
        <authorList>
            <person name="Mank J."/>
            <person name="Almeida P."/>
        </authorList>
    </citation>
    <scope>NUCLEOTIDE SEQUENCE</scope>
    <source>
        <strain evidence="1">78183</strain>
    </source>
</reference>
<organism evidence="1">
    <name type="scientific">Salix viminalis</name>
    <name type="common">Common osier</name>
    <name type="synonym">Basket willow</name>
    <dbReference type="NCBI Taxonomy" id="40686"/>
    <lineage>
        <taxon>Eukaryota</taxon>
        <taxon>Viridiplantae</taxon>
        <taxon>Streptophyta</taxon>
        <taxon>Embryophyta</taxon>
        <taxon>Tracheophyta</taxon>
        <taxon>Spermatophyta</taxon>
        <taxon>Magnoliopsida</taxon>
        <taxon>eudicotyledons</taxon>
        <taxon>Gunneridae</taxon>
        <taxon>Pentapetalae</taxon>
        <taxon>rosids</taxon>
        <taxon>fabids</taxon>
        <taxon>Malpighiales</taxon>
        <taxon>Salicaceae</taxon>
        <taxon>Saliceae</taxon>
        <taxon>Salix</taxon>
    </lineage>
</organism>
<dbReference type="EMBL" id="CAADRP010000169">
    <property type="protein sequence ID" value="VFU24286.1"/>
    <property type="molecule type" value="Genomic_DNA"/>
</dbReference>
<proteinExistence type="predicted"/>
<sequence>MMQKNIEGTISSGPWGDRGRSTWSCMTNRGINQIVINVGLIIISFRDTTELESATFGGKNPDETKTALSYYKLMLSIDYGFHQH</sequence>
<gene>
    <name evidence="1" type="ORF">SVIM_LOCUS44690</name>
</gene>